<evidence type="ECO:0000256" key="5">
    <source>
        <dbReference type="ARBA" id="ARBA00022443"/>
    </source>
</evidence>
<dbReference type="Gene3D" id="2.30.30.40">
    <property type="entry name" value="SH3 Domains"/>
    <property type="match status" value="1"/>
</dbReference>
<name>A0A673HG55_9TELE</name>
<dbReference type="Pfam" id="PF00169">
    <property type="entry name" value="PH"/>
    <property type="match status" value="1"/>
</dbReference>
<dbReference type="SUPFAM" id="SSF50044">
    <property type="entry name" value="SH3-domain"/>
    <property type="match status" value="1"/>
</dbReference>
<dbReference type="Pfam" id="PF16746">
    <property type="entry name" value="BAR_3"/>
    <property type="match status" value="1"/>
</dbReference>
<dbReference type="Pfam" id="PF00620">
    <property type="entry name" value="RhoGAP"/>
    <property type="match status" value="1"/>
</dbReference>
<keyword evidence="5 13" id="KW-0728">SH3 domain</keyword>
<dbReference type="Gene3D" id="1.10.555.10">
    <property type="entry name" value="Rho GTPase activation protein"/>
    <property type="match status" value="1"/>
</dbReference>
<evidence type="ECO:0000313" key="18">
    <source>
        <dbReference type="Ensembl" id="ENSSRHP00000026138.1"/>
    </source>
</evidence>
<evidence type="ECO:0000256" key="7">
    <source>
        <dbReference type="ARBA" id="ARBA00022490"/>
    </source>
</evidence>
<dbReference type="InterPro" id="IPR001452">
    <property type="entry name" value="SH3_domain"/>
</dbReference>
<dbReference type="InterPro" id="IPR047225">
    <property type="entry name" value="PH_GRAF"/>
</dbReference>
<proteinExistence type="predicted"/>
<feature type="domain" description="SH3" evidence="15">
    <location>
        <begin position="685"/>
        <end position="743"/>
    </location>
</feature>
<evidence type="ECO:0000256" key="12">
    <source>
        <dbReference type="ARBA" id="ARBA00032211"/>
    </source>
</evidence>
<evidence type="ECO:0000256" key="4">
    <source>
        <dbReference type="ARBA" id="ARBA00020525"/>
    </source>
</evidence>
<keyword evidence="9" id="KW-0965">Cell junction</keyword>
<evidence type="ECO:0000259" key="15">
    <source>
        <dbReference type="PROSITE" id="PS50002"/>
    </source>
</evidence>
<reference evidence="18" key="1">
    <citation type="submission" date="2025-08" db="UniProtKB">
        <authorList>
            <consortium name="Ensembl"/>
        </authorList>
    </citation>
    <scope>IDENTIFICATION</scope>
</reference>
<sequence>MGLPALEFSDCYLDSPQFRERLKSHELELEKTNKFIKELIKDGKALIQALKNLSTAKRKFAESLNEFKFQCIGDAETDDEICIAKSLQEFAGVLQNLEDERTRMVSCCVPNDALYTTLTKKVCILIPQEAKKKYDKETEKYCTVLEKHLSLSAKKKEAHLHEADNQVDIVRHHFYEVSLEYVFKVQEVQERKMFEFVEPLLAFLQGLFTYYHHGYELAKDFNHFKTDLTISIQNTRNRFESTRSEVECLMKKMKENPHEHKSISPHTIEGYLFVQEKRSFVSTWVKYYCIYHREPKRMTMMLFDQKSGAKNGDEESFTLKSCTRRKTDSIEKRFCFDIEAVDRPGVITMQAQSEEDRRLWMEAMDGREPVLYLRDRKFKFIYAIETRGIDEQGLYRIVGVSSRVQKLLSLAMDPKTCADVELNSTEWEIKTITSAIKHYLRMLPAPLMTYQYQRSFIKAAKLDNPEARVAEIHSIVHRLPEKNRQMLELLMKHLAKVASHHLQNLMTVANLGVVFGPTLLRPQEETVAAIMDIKFQNIVVEILIENHERIFKDMPVSGGGQGNSQLNLPRRRSADSKAPSCSERPLTLFHTPSFSEKDKAVEKRNSVVVNSSADLSSVNCNNTLSWTQLDSLPTGDGDHDGLQLPKQSRPNSLPASPSPTSPRSPSWPMFSAPSSPSSESSPVSPPPRQARARYACKAEHDSELSFIAGTIFENVHPSREPGWLEGTLDGKKGLIPENYVEFV</sequence>
<dbReference type="SUPFAM" id="SSF50729">
    <property type="entry name" value="PH domain-like"/>
    <property type="match status" value="1"/>
</dbReference>
<dbReference type="InterPro" id="IPR000198">
    <property type="entry name" value="RhoGAP_dom"/>
</dbReference>
<keyword evidence="11" id="KW-0206">Cytoskeleton</keyword>
<dbReference type="FunFam" id="1.10.555.10:FF:000006">
    <property type="entry name" value="Rho GTPase activating protein 26"/>
    <property type="match status" value="1"/>
</dbReference>
<evidence type="ECO:0000259" key="17">
    <source>
        <dbReference type="PROSITE" id="PS50238"/>
    </source>
</evidence>
<evidence type="ECO:0000256" key="11">
    <source>
        <dbReference type="ARBA" id="ARBA00023212"/>
    </source>
</evidence>
<feature type="domain" description="Rho-GAP" evidence="17">
    <location>
        <begin position="347"/>
        <end position="551"/>
    </location>
</feature>
<dbReference type="SMART" id="SM00326">
    <property type="entry name" value="SH3"/>
    <property type="match status" value="1"/>
</dbReference>
<dbReference type="Ensembl" id="ENSSRHT00000026916.1">
    <property type="protein sequence ID" value="ENSSRHP00000026138.1"/>
    <property type="gene ID" value="ENSSRHG00000013375.1"/>
</dbReference>
<dbReference type="GO" id="GO:0010008">
    <property type="term" value="C:endosome membrane"/>
    <property type="evidence" value="ECO:0007669"/>
    <property type="project" value="UniProtKB-SubCell"/>
</dbReference>
<accession>A0A673HG55</accession>
<feature type="domain" description="PH" evidence="16">
    <location>
        <begin position="265"/>
        <end position="369"/>
    </location>
</feature>
<evidence type="ECO:0000256" key="6">
    <source>
        <dbReference type="ARBA" id="ARBA00022468"/>
    </source>
</evidence>
<evidence type="ECO:0000256" key="3">
    <source>
        <dbReference type="ARBA" id="ARBA00004608"/>
    </source>
</evidence>
<protein>
    <recommendedName>
        <fullName evidence="4">Rho GTPase-activating protein 26</fullName>
    </recommendedName>
    <alternativeName>
        <fullName evidence="12">Rho-type GTPase-activating protein 26</fullName>
    </alternativeName>
</protein>
<dbReference type="FunFam" id="2.30.30.40:FF:000055">
    <property type="entry name" value="rho GTPase-activating protein 26 isoform X1"/>
    <property type="match status" value="1"/>
</dbReference>
<dbReference type="PANTHER" id="PTHR12552:SF4">
    <property type="entry name" value="RHO GTPASE-ACTIVATING PROTEIN 26"/>
    <property type="match status" value="1"/>
</dbReference>
<evidence type="ECO:0000259" key="16">
    <source>
        <dbReference type="PROSITE" id="PS50003"/>
    </source>
</evidence>
<dbReference type="SUPFAM" id="SSF103657">
    <property type="entry name" value="BAR/IMD domain-like"/>
    <property type="match status" value="1"/>
</dbReference>
<evidence type="ECO:0000256" key="13">
    <source>
        <dbReference type="PROSITE-ProRule" id="PRU00192"/>
    </source>
</evidence>
<dbReference type="Pfam" id="PF14604">
    <property type="entry name" value="SH3_9"/>
    <property type="match status" value="1"/>
</dbReference>
<dbReference type="InterPro" id="IPR036028">
    <property type="entry name" value="SH3-like_dom_sf"/>
</dbReference>
<dbReference type="SMART" id="SM00324">
    <property type="entry name" value="RhoGAP"/>
    <property type="match status" value="1"/>
</dbReference>
<evidence type="ECO:0000256" key="14">
    <source>
        <dbReference type="SAM" id="MobiDB-lite"/>
    </source>
</evidence>
<dbReference type="InterPro" id="IPR047234">
    <property type="entry name" value="GRAF_fam"/>
</dbReference>
<dbReference type="GO" id="GO:0007165">
    <property type="term" value="P:signal transduction"/>
    <property type="evidence" value="ECO:0007669"/>
    <property type="project" value="InterPro"/>
</dbReference>
<keyword evidence="10" id="KW-0472">Membrane</keyword>
<organism evidence="18 19">
    <name type="scientific">Sinocyclocheilus rhinocerous</name>
    <dbReference type="NCBI Taxonomy" id="307959"/>
    <lineage>
        <taxon>Eukaryota</taxon>
        <taxon>Metazoa</taxon>
        <taxon>Chordata</taxon>
        <taxon>Craniata</taxon>
        <taxon>Vertebrata</taxon>
        <taxon>Euteleostomi</taxon>
        <taxon>Actinopterygii</taxon>
        <taxon>Neopterygii</taxon>
        <taxon>Teleostei</taxon>
        <taxon>Ostariophysi</taxon>
        <taxon>Cypriniformes</taxon>
        <taxon>Cyprinidae</taxon>
        <taxon>Cyprininae</taxon>
        <taxon>Sinocyclocheilus</taxon>
    </lineage>
</organism>
<dbReference type="PROSITE" id="PS50003">
    <property type="entry name" value="PH_DOMAIN"/>
    <property type="match status" value="1"/>
</dbReference>
<feature type="region of interest" description="Disordered" evidence="14">
    <location>
        <begin position="629"/>
        <end position="691"/>
    </location>
</feature>
<dbReference type="Gene3D" id="2.30.29.30">
    <property type="entry name" value="Pleckstrin-homology domain (PH domain)/Phosphotyrosine-binding domain (PTB)"/>
    <property type="match status" value="1"/>
</dbReference>
<feature type="region of interest" description="Disordered" evidence="14">
    <location>
        <begin position="554"/>
        <end position="589"/>
    </location>
</feature>
<dbReference type="GO" id="GO:0005829">
    <property type="term" value="C:cytosol"/>
    <property type="evidence" value="ECO:0007669"/>
    <property type="project" value="UniProtKB-ARBA"/>
</dbReference>
<evidence type="ECO:0000313" key="19">
    <source>
        <dbReference type="Proteomes" id="UP000472270"/>
    </source>
</evidence>
<dbReference type="GO" id="GO:0005096">
    <property type="term" value="F:GTPase activator activity"/>
    <property type="evidence" value="ECO:0007669"/>
    <property type="project" value="UniProtKB-KW"/>
</dbReference>
<dbReference type="PROSITE" id="PS50002">
    <property type="entry name" value="SH3"/>
    <property type="match status" value="1"/>
</dbReference>
<evidence type="ECO:0000256" key="2">
    <source>
        <dbReference type="ARBA" id="ARBA00004246"/>
    </source>
</evidence>
<dbReference type="PROSITE" id="PS50238">
    <property type="entry name" value="RHOGAP"/>
    <property type="match status" value="1"/>
</dbReference>
<keyword evidence="7" id="KW-0963">Cytoplasm</keyword>
<keyword evidence="8" id="KW-0967">Endosome</keyword>
<dbReference type="PANTHER" id="PTHR12552">
    <property type="entry name" value="OLIGOPHRENIN 1"/>
    <property type="match status" value="1"/>
</dbReference>
<dbReference type="InterPro" id="IPR008936">
    <property type="entry name" value="Rho_GTPase_activation_prot"/>
</dbReference>
<dbReference type="InterPro" id="IPR001849">
    <property type="entry name" value="PH_domain"/>
</dbReference>
<evidence type="ECO:0000256" key="8">
    <source>
        <dbReference type="ARBA" id="ARBA00022753"/>
    </source>
</evidence>
<dbReference type="CDD" id="cd01249">
    <property type="entry name" value="BAR-PH_GRAF_family"/>
    <property type="match status" value="1"/>
</dbReference>
<dbReference type="Gene3D" id="1.20.1270.60">
    <property type="entry name" value="Arfaptin homology (AH) domain/BAR domain"/>
    <property type="match status" value="1"/>
</dbReference>
<dbReference type="FunFam" id="1.20.1270.60:FF:000001">
    <property type="entry name" value="Rho GTPase-activating protein 26"/>
    <property type="match status" value="1"/>
</dbReference>
<dbReference type="InterPro" id="IPR011993">
    <property type="entry name" value="PH-like_dom_sf"/>
</dbReference>
<dbReference type="AlphaFoldDB" id="A0A673HG55"/>
<feature type="compositionally biased region" description="Low complexity" evidence="14">
    <location>
        <begin position="663"/>
        <end position="682"/>
    </location>
</feature>
<reference evidence="18" key="2">
    <citation type="submission" date="2025-09" db="UniProtKB">
        <authorList>
            <consortium name="Ensembl"/>
        </authorList>
    </citation>
    <scope>IDENTIFICATION</scope>
</reference>
<evidence type="ECO:0000256" key="10">
    <source>
        <dbReference type="ARBA" id="ARBA00023136"/>
    </source>
</evidence>
<keyword evidence="6" id="KW-0343">GTPase activation</keyword>
<dbReference type="FunFam" id="2.30.29.30:FF:000116">
    <property type="entry name" value="Rho GTPase activating protein 26"/>
    <property type="match status" value="1"/>
</dbReference>
<keyword evidence="19" id="KW-1185">Reference proteome</keyword>
<dbReference type="Proteomes" id="UP000472270">
    <property type="component" value="Unassembled WGS sequence"/>
</dbReference>
<dbReference type="SUPFAM" id="SSF48350">
    <property type="entry name" value="GTPase activation domain, GAP"/>
    <property type="match status" value="1"/>
</dbReference>
<evidence type="ECO:0000256" key="1">
    <source>
        <dbReference type="ARBA" id="ARBA00004245"/>
    </source>
</evidence>
<dbReference type="GO" id="GO:0005856">
    <property type="term" value="C:cytoskeleton"/>
    <property type="evidence" value="ECO:0007669"/>
    <property type="project" value="UniProtKB-SubCell"/>
</dbReference>
<dbReference type="InterPro" id="IPR004148">
    <property type="entry name" value="BAR_dom"/>
</dbReference>
<dbReference type="InterPro" id="IPR027267">
    <property type="entry name" value="AH/BAR_dom_sf"/>
</dbReference>
<dbReference type="GO" id="GO:0005925">
    <property type="term" value="C:focal adhesion"/>
    <property type="evidence" value="ECO:0007669"/>
    <property type="project" value="UniProtKB-SubCell"/>
</dbReference>
<evidence type="ECO:0000256" key="9">
    <source>
        <dbReference type="ARBA" id="ARBA00022949"/>
    </source>
</evidence>
<dbReference type="SMART" id="SM00233">
    <property type="entry name" value="PH"/>
    <property type="match status" value="1"/>
</dbReference>
<comment type="subcellular location">
    <subcellularLocation>
        <location evidence="2">Cell junction</location>
        <location evidence="2">Focal adhesion</location>
    </subcellularLocation>
    <subcellularLocation>
        <location evidence="1">Cytoplasm</location>
        <location evidence="1">Cytoskeleton</location>
    </subcellularLocation>
    <subcellularLocation>
        <location evidence="3">Endosome membrane</location>
    </subcellularLocation>
</comment>